<dbReference type="SUPFAM" id="SSF51735">
    <property type="entry name" value="NAD(P)-binding Rossmann-fold domains"/>
    <property type="match status" value="1"/>
</dbReference>
<evidence type="ECO:0000256" key="5">
    <source>
        <dbReference type="ARBA" id="ARBA00033067"/>
    </source>
</evidence>
<dbReference type="AlphaFoldDB" id="A0A930VM90"/>
<dbReference type="PRINTS" id="PR01713">
    <property type="entry name" value="NUCEPIMERASE"/>
</dbReference>
<dbReference type="EMBL" id="JADKPO010000001">
    <property type="protein sequence ID" value="MBF4766450.1"/>
    <property type="molecule type" value="Genomic_DNA"/>
</dbReference>
<protein>
    <recommendedName>
        <fullName evidence="3">UDP-glucose 4-epimerase</fullName>
    </recommendedName>
    <alternativeName>
        <fullName evidence="5">Galactowaldenase</fullName>
    </alternativeName>
    <alternativeName>
        <fullName evidence="4">UDP-galactose 4-epimerase</fullName>
    </alternativeName>
</protein>
<dbReference type="Proteomes" id="UP000660668">
    <property type="component" value="Unassembled WGS sequence"/>
</dbReference>
<keyword evidence="8" id="KW-1185">Reference proteome</keyword>
<gene>
    <name evidence="7" type="ORF">ISU10_01560</name>
</gene>
<evidence type="ECO:0000256" key="1">
    <source>
        <dbReference type="ARBA" id="ARBA00004947"/>
    </source>
</evidence>
<reference evidence="7" key="1">
    <citation type="submission" date="2020-11" db="EMBL/GenBank/DDBJ databases">
        <title>Nocardioides cynanchi sp. nov., isolated from soil of rhizosphere of Cynanchum wilfordii.</title>
        <authorList>
            <person name="Lee J.-S."/>
            <person name="Suh M.K."/>
            <person name="Kim J.-S."/>
        </authorList>
    </citation>
    <scope>NUCLEOTIDE SEQUENCE</scope>
    <source>
        <strain evidence="7">KCTC 19276</strain>
    </source>
</reference>
<dbReference type="InterPro" id="IPR001509">
    <property type="entry name" value="Epimerase_deHydtase"/>
</dbReference>
<comment type="pathway">
    <text evidence="1">Carbohydrate metabolism; galactose metabolism.</text>
</comment>
<organism evidence="7 8">
    <name type="scientific">Nocardioides agariphilus</name>
    <dbReference type="NCBI Taxonomy" id="433664"/>
    <lineage>
        <taxon>Bacteria</taxon>
        <taxon>Bacillati</taxon>
        <taxon>Actinomycetota</taxon>
        <taxon>Actinomycetes</taxon>
        <taxon>Propionibacteriales</taxon>
        <taxon>Nocardioidaceae</taxon>
        <taxon>Nocardioides</taxon>
    </lineage>
</organism>
<feature type="domain" description="NAD-dependent epimerase/dehydratase" evidence="6">
    <location>
        <begin position="3"/>
        <end position="131"/>
    </location>
</feature>
<comment type="similarity">
    <text evidence="2">Belongs to the NAD(P)-dependent epimerase/dehydratase family.</text>
</comment>
<dbReference type="GO" id="GO:0033499">
    <property type="term" value="P:galactose catabolic process via UDP-galactose, Leloir pathway"/>
    <property type="evidence" value="ECO:0007669"/>
    <property type="project" value="TreeGrafter"/>
</dbReference>
<feature type="domain" description="NAD-dependent epimerase/dehydratase" evidence="6">
    <location>
        <begin position="165"/>
        <end position="275"/>
    </location>
</feature>
<evidence type="ECO:0000259" key="6">
    <source>
        <dbReference type="Pfam" id="PF01370"/>
    </source>
</evidence>
<dbReference type="InterPro" id="IPR036291">
    <property type="entry name" value="NAD(P)-bd_dom_sf"/>
</dbReference>
<dbReference type="Gene3D" id="3.40.50.720">
    <property type="entry name" value="NAD(P)-binding Rossmann-like Domain"/>
    <property type="match status" value="2"/>
</dbReference>
<dbReference type="Pfam" id="PF01370">
    <property type="entry name" value="Epimerase"/>
    <property type="match status" value="2"/>
</dbReference>
<evidence type="ECO:0000256" key="2">
    <source>
        <dbReference type="ARBA" id="ARBA00007637"/>
    </source>
</evidence>
<dbReference type="RefSeq" id="WP_194694574.1">
    <property type="nucleotide sequence ID" value="NZ_JADKPO010000001.1"/>
</dbReference>
<evidence type="ECO:0000313" key="8">
    <source>
        <dbReference type="Proteomes" id="UP000660668"/>
    </source>
</evidence>
<dbReference type="PANTHER" id="PTHR43725:SF53">
    <property type="entry name" value="UDP-ARABINOSE 4-EPIMERASE 1"/>
    <property type="match status" value="1"/>
</dbReference>
<evidence type="ECO:0000313" key="7">
    <source>
        <dbReference type="EMBL" id="MBF4766450.1"/>
    </source>
</evidence>
<comment type="caution">
    <text evidence="7">The sequence shown here is derived from an EMBL/GenBank/DDBJ whole genome shotgun (WGS) entry which is preliminary data.</text>
</comment>
<evidence type="ECO:0000256" key="3">
    <source>
        <dbReference type="ARBA" id="ARBA00018569"/>
    </source>
</evidence>
<dbReference type="PANTHER" id="PTHR43725">
    <property type="entry name" value="UDP-GLUCOSE 4-EPIMERASE"/>
    <property type="match status" value="1"/>
</dbReference>
<dbReference type="Gene3D" id="3.90.25.10">
    <property type="entry name" value="UDP-galactose 4-epimerase, domain 1"/>
    <property type="match status" value="1"/>
</dbReference>
<sequence>MRVLLTGAAGFIGTAVRRTLETDGHDVVPVDALLPQAHRTPPDVEGVHRLDVRDAGEWGDLLDGVDVVCHQAALVGAGVTVADLPEYAAHNDLGTAALLAAMSAHDVGNLVLASSMVVYGEGRYACPEHATVAPVPRSVAALDAGDFDNHCPACDRVLAWELVEESARLDPRSSYAASKVAQEHYASAWARQAGASAVALRYHNVYGPGMPRDTPYSGVAAIFRSSLARGEAPRVFEDGGQMRDFVHVDDVARANLAAVRAVGAREVGELSAYNVCSGSPVSILDVARILARQAGGAEPVVTGQYRSGDVRHVVASPALSARELGFAAQISPYEGLAGFASAPLRD</sequence>
<evidence type="ECO:0000256" key="4">
    <source>
        <dbReference type="ARBA" id="ARBA00031367"/>
    </source>
</evidence>
<accession>A0A930VM90</accession>
<proteinExistence type="inferred from homology"/>
<name>A0A930VM90_9ACTN</name>